<evidence type="ECO:0000313" key="2">
    <source>
        <dbReference type="EMBL" id="TDU31442.1"/>
    </source>
</evidence>
<reference evidence="2 3" key="1">
    <citation type="submission" date="2019-03" db="EMBL/GenBank/DDBJ databases">
        <title>Genomic Encyclopedia of Type Strains, Phase IV (KMG-IV): sequencing the most valuable type-strain genomes for metagenomic binning, comparative biology and taxonomic classification.</title>
        <authorList>
            <person name="Goeker M."/>
        </authorList>
    </citation>
    <scope>NUCLEOTIDE SEQUENCE [LARGE SCALE GENOMIC DNA]</scope>
    <source>
        <strain evidence="2 3">DSM 26377</strain>
    </source>
</reference>
<dbReference type="Proteomes" id="UP000295341">
    <property type="component" value="Unassembled WGS sequence"/>
</dbReference>
<keyword evidence="1" id="KW-1133">Transmembrane helix</keyword>
<feature type="transmembrane region" description="Helical" evidence="1">
    <location>
        <begin position="90"/>
        <end position="108"/>
    </location>
</feature>
<keyword evidence="1" id="KW-0812">Transmembrane</keyword>
<comment type="caution">
    <text evidence="2">The sequence shown here is derived from an EMBL/GenBank/DDBJ whole genome shotgun (WGS) entry which is preliminary data.</text>
</comment>
<evidence type="ECO:0000313" key="3">
    <source>
        <dbReference type="Proteomes" id="UP000295341"/>
    </source>
</evidence>
<name>A0A4R7PCH7_9GAMM</name>
<proteinExistence type="predicted"/>
<dbReference type="EMBL" id="SOBT01000008">
    <property type="protein sequence ID" value="TDU31442.1"/>
    <property type="molecule type" value="Genomic_DNA"/>
</dbReference>
<accession>A0A4R7PCH7</accession>
<dbReference type="RefSeq" id="WP_133880022.1">
    <property type="nucleotide sequence ID" value="NZ_MWIN01000012.1"/>
</dbReference>
<keyword evidence="1" id="KW-0472">Membrane</keyword>
<keyword evidence="3" id="KW-1185">Reference proteome</keyword>
<sequence length="297" mass="32025">MTPQVKGEKRRAMVMDVGAEAYLCAEIGRHFGGTGRCRAGGRNARDESICAGTAATMMGGIPPSNRHSLPRMDPTQTAIVFADAKTGAPFLFVLSLGLLLAGGLFLLRPWPPRLARGLMFALVLVICGAGVFYALLDRKLVVDRSTQEVAQSARILGLGRRQAWKFGEFQTVRVEYRPIRVNRESGMSRSNPGNAERHDNYVVELVGPGATVYVRSYDEASEAERVAANVARAGSWQARRLGYRVRTGSGQPGEGIAAGELQSFETPSGQQGIGMSLEAWTQIQIESGAESVIEVSP</sequence>
<protein>
    <submittedName>
        <fullName evidence="2">Uncharacterized protein</fullName>
    </submittedName>
</protein>
<feature type="transmembrane region" description="Helical" evidence="1">
    <location>
        <begin position="114"/>
        <end position="136"/>
    </location>
</feature>
<evidence type="ECO:0000256" key="1">
    <source>
        <dbReference type="SAM" id="Phobius"/>
    </source>
</evidence>
<gene>
    <name evidence="2" type="ORF">DFR24_0811</name>
</gene>
<dbReference type="AlphaFoldDB" id="A0A4R7PCH7"/>
<organism evidence="2 3">
    <name type="scientific">Panacagrimonas perspica</name>
    <dbReference type="NCBI Taxonomy" id="381431"/>
    <lineage>
        <taxon>Bacteria</taxon>
        <taxon>Pseudomonadati</taxon>
        <taxon>Pseudomonadota</taxon>
        <taxon>Gammaproteobacteria</taxon>
        <taxon>Nevskiales</taxon>
        <taxon>Nevskiaceae</taxon>
        <taxon>Panacagrimonas</taxon>
    </lineage>
</organism>